<accession>A0A1K9YRZ2</accession>
<feature type="domain" description="SHSP" evidence="4">
    <location>
        <begin position="30"/>
        <end position="143"/>
    </location>
</feature>
<reference evidence="5 6" key="1">
    <citation type="submission" date="2016-11" db="EMBL/GenBank/DDBJ databases">
        <authorList>
            <person name="Jaros S."/>
            <person name="Januszkiewicz K."/>
            <person name="Wedrychowicz H."/>
        </authorList>
    </citation>
    <scope>NUCLEOTIDE SEQUENCE [LARGE SCALE GENOMIC DNA]</scope>
    <source>
        <strain evidence="5">NVI 5450</strain>
    </source>
</reference>
<protein>
    <submittedName>
        <fullName evidence="5">Heat shock protein Hsp20</fullName>
    </submittedName>
</protein>
<gene>
    <name evidence="5" type="ORF">NVI5450_0611</name>
</gene>
<dbReference type="InterPro" id="IPR008978">
    <property type="entry name" value="HSP20-like_chaperone"/>
</dbReference>
<dbReference type="AlphaFoldDB" id="A0A1K9YRZ2"/>
<dbReference type="Proteomes" id="UP000183794">
    <property type="component" value="Unassembled WGS sequence"/>
</dbReference>
<sequence>MNTIDLTPLYRSTIGFDRLAPLFSRVLGADNTVPTYPPYNIEILDENKYTITVAAAGFSENELDINVEKGLLTISGDKVDKVDKEEHKYLYQGIANRAFKRKFDLTDYVEVTSANLEHGLLTIHLVKEIPEAMKPKHIAINQEEKVIEHQLEENVKIKTEKTV</sequence>
<comment type="similarity">
    <text evidence="2 3">Belongs to the small heat shock protein (HSP20) family.</text>
</comment>
<name>A0A1K9YRZ2_9GAMM</name>
<dbReference type="PANTHER" id="PTHR47062:SF1">
    <property type="entry name" value="SMALL HEAT SHOCK PROTEIN IBPA"/>
    <property type="match status" value="1"/>
</dbReference>
<dbReference type="Gene3D" id="2.60.40.790">
    <property type="match status" value="1"/>
</dbReference>
<dbReference type="CDD" id="cd06470">
    <property type="entry name" value="ACD_IbpA-B_like"/>
    <property type="match status" value="1"/>
</dbReference>
<dbReference type="OrthoDB" id="6871152at2"/>
<dbReference type="PANTHER" id="PTHR47062">
    <property type="match status" value="1"/>
</dbReference>
<dbReference type="InterPro" id="IPR002068">
    <property type="entry name" value="A-crystallin/Hsp20_dom"/>
</dbReference>
<proteinExistence type="inferred from homology"/>
<evidence type="ECO:0000313" key="5">
    <source>
        <dbReference type="EMBL" id="SGY86375.1"/>
    </source>
</evidence>
<evidence type="ECO:0000256" key="2">
    <source>
        <dbReference type="PROSITE-ProRule" id="PRU00285"/>
    </source>
</evidence>
<evidence type="ECO:0000256" key="1">
    <source>
        <dbReference type="ARBA" id="ARBA00023016"/>
    </source>
</evidence>
<dbReference type="Pfam" id="PF00011">
    <property type="entry name" value="HSP20"/>
    <property type="match status" value="1"/>
</dbReference>
<organism evidence="5 6">
    <name type="scientific">Moritella viscosa</name>
    <dbReference type="NCBI Taxonomy" id="80854"/>
    <lineage>
        <taxon>Bacteria</taxon>
        <taxon>Pseudomonadati</taxon>
        <taxon>Pseudomonadota</taxon>
        <taxon>Gammaproteobacteria</taxon>
        <taxon>Alteromonadales</taxon>
        <taxon>Moritellaceae</taxon>
        <taxon>Moritella</taxon>
    </lineage>
</organism>
<dbReference type="EMBL" id="FPLD01000021">
    <property type="protein sequence ID" value="SGY86375.1"/>
    <property type="molecule type" value="Genomic_DNA"/>
</dbReference>
<evidence type="ECO:0000256" key="3">
    <source>
        <dbReference type="RuleBase" id="RU003616"/>
    </source>
</evidence>
<dbReference type="PROSITE" id="PS01031">
    <property type="entry name" value="SHSP"/>
    <property type="match status" value="1"/>
</dbReference>
<evidence type="ECO:0000259" key="4">
    <source>
        <dbReference type="PROSITE" id="PS01031"/>
    </source>
</evidence>
<dbReference type="RefSeq" id="WP_139291875.1">
    <property type="nucleotide sequence ID" value="NZ_CAWRBC010000065.1"/>
</dbReference>
<dbReference type="InterPro" id="IPR037913">
    <property type="entry name" value="ACD_IbpA/B"/>
</dbReference>
<keyword evidence="1 5" id="KW-0346">Stress response</keyword>
<evidence type="ECO:0000313" key="6">
    <source>
        <dbReference type="Proteomes" id="UP000183794"/>
    </source>
</evidence>
<dbReference type="SUPFAM" id="SSF49764">
    <property type="entry name" value="HSP20-like chaperones"/>
    <property type="match status" value="1"/>
</dbReference>